<comment type="caution">
    <text evidence="2">The sequence shown here is derived from an EMBL/GenBank/DDBJ whole genome shotgun (WGS) entry which is preliminary data.</text>
</comment>
<dbReference type="InterPro" id="IPR018958">
    <property type="entry name" value="Knr4/Smi1-like_dom"/>
</dbReference>
<proteinExistence type="predicted"/>
<reference evidence="2 3" key="1">
    <citation type="submission" date="2024-05" db="EMBL/GenBank/DDBJ databases">
        <authorList>
            <person name="Duchaud E."/>
        </authorList>
    </citation>
    <scope>NUCLEOTIDE SEQUENCE [LARGE SCALE GENOMIC DNA]</scope>
    <source>
        <strain evidence="2">Ena-SAMPLE-TAB-13-05-2024-13:56:06:370-140305</strain>
    </source>
</reference>
<name>A0ABM9PQP4_9FLAO</name>
<dbReference type="InterPro" id="IPR037883">
    <property type="entry name" value="Knr4/Smi1-like_sf"/>
</dbReference>
<dbReference type="SUPFAM" id="SSF160631">
    <property type="entry name" value="SMI1/KNR4-like"/>
    <property type="match status" value="1"/>
</dbReference>
<sequence>MLNKLKSNWDIQGINTSSELNNYDINIFELENKVLMPRDLKQYFINVNGTSESYDDIFFQFYSLDTFKNVFDFYSDWEGVPNYKEIITTLTNYKDYYVFADYSFHTFSYAIKLSQNLLNENEVLVLCGGEFRIIANSFTEFLTLYSSESSKLFFED</sequence>
<keyword evidence="3" id="KW-1185">Reference proteome</keyword>
<protein>
    <submittedName>
        <fullName evidence="2">SMI1 / KNR4 family (SUKH-1)</fullName>
    </submittedName>
</protein>
<feature type="domain" description="Knr4/Smi1-like" evidence="1">
    <location>
        <begin position="24"/>
        <end position="142"/>
    </location>
</feature>
<dbReference type="Gene3D" id="3.40.1580.10">
    <property type="entry name" value="SMI1/KNR4-like"/>
    <property type="match status" value="1"/>
</dbReference>
<evidence type="ECO:0000259" key="1">
    <source>
        <dbReference type="Pfam" id="PF09346"/>
    </source>
</evidence>
<dbReference type="Proteomes" id="UP001497602">
    <property type="component" value="Unassembled WGS sequence"/>
</dbReference>
<gene>
    <name evidence="2" type="ORF">T190115A13A_60093</name>
</gene>
<evidence type="ECO:0000313" key="3">
    <source>
        <dbReference type="Proteomes" id="UP001497602"/>
    </source>
</evidence>
<dbReference type="EMBL" id="CAXJRC010000043">
    <property type="protein sequence ID" value="CAL2108098.1"/>
    <property type="molecule type" value="Genomic_DNA"/>
</dbReference>
<accession>A0ABM9PQP4</accession>
<dbReference type="Pfam" id="PF09346">
    <property type="entry name" value="SMI1_KNR4"/>
    <property type="match status" value="1"/>
</dbReference>
<evidence type="ECO:0000313" key="2">
    <source>
        <dbReference type="EMBL" id="CAL2108098.1"/>
    </source>
</evidence>
<dbReference type="RefSeq" id="WP_348739663.1">
    <property type="nucleotide sequence ID" value="NZ_CAXJRC010000043.1"/>
</dbReference>
<organism evidence="2 3">
    <name type="scientific">Tenacibaculum vairaonense</name>
    <dbReference type="NCBI Taxonomy" id="3137860"/>
    <lineage>
        <taxon>Bacteria</taxon>
        <taxon>Pseudomonadati</taxon>
        <taxon>Bacteroidota</taxon>
        <taxon>Flavobacteriia</taxon>
        <taxon>Flavobacteriales</taxon>
        <taxon>Flavobacteriaceae</taxon>
        <taxon>Tenacibaculum</taxon>
    </lineage>
</organism>